<evidence type="ECO:0000256" key="7">
    <source>
        <dbReference type="ARBA" id="ARBA00022670"/>
    </source>
</evidence>
<keyword evidence="11" id="KW-0378">Hydrolase</keyword>
<dbReference type="Proteomes" id="UP000250572">
    <property type="component" value="Unassembled WGS sequence"/>
</dbReference>
<evidence type="ECO:0000256" key="18">
    <source>
        <dbReference type="ARBA" id="ARBA00023136"/>
    </source>
</evidence>
<gene>
    <name evidence="21" type="ORF">CCH79_00021101</name>
</gene>
<dbReference type="GO" id="GO:0016740">
    <property type="term" value="F:transferase activity"/>
    <property type="evidence" value="ECO:0007669"/>
    <property type="project" value="UniProtKB-KW"/>
</dbReference>
<keyword evidence="8" id="KW-0808">Transferase</keyword>
<dbReference type="GO" id="GO:0008289">
    <property type="term" value="F:lipid binding"/>
    <property type="evidence" value="ECO:0007669"/>
    <property type="project" value="UniProtKB-KW"/>
</dbReference>
<evidence type="ECO:0000256" key="5">
    <source>
        <dbReference type="ARBA" id="ARBA00022525"/>
    </source>
</evidence>
<evidence type="ECO:0000256" key="17">
    <source>
        <dbReference type="ARBA" id="ARBA00023121"/>
    </source>
</evidence>
<keyword evidence="10" id="KW-0677">Repeat</keyword>
<dbReference type="InterPro" id="IPR038383">
    <property type="entry name" value="CPD_dom_sf"/>
</dbReference>
<dbReference type="GO" id="GO:0046872">
    <property type="term" value="F:metal ion binding"/>
    <property type="evidence" value="ECO:0007669"/>
    <property type="project" value="UniProtKB-KW"/>
</dbReference>
<keyword evidence="12" id="KW-0788">Thiol protease</keyword>
<dbReference type="PROSITE" id="PS51771">
    <property type="entry name" value="CGT_MARTX_CPD"/>
    <property type="match status" value="1"/>
</dbReference>
<feature type="region of interest" description="Disordered" evidence="19">
    <location>
        <begin position="158"/>
        <end position="214"/>
    </location>
</feature>
<keyword evidence="17" id="KW-0446">Lipid-binding</keyword>
<proteinExistence type="predicted"/>
<evidence type="ECO:0000256" key="4">
    <source>
        <dbReference type="ARBA" id="ARBA00004613"/>
    </source>
</evidence>
<dbReference type="Gene3D" id="3.40.50.11050">
    <property type="match status" value="1"/>
</dbReference>
<keyword evidence="9" id="KW-0479">Metal-binding</keyword>
<keyword evidence="22" id="KW-1185">Reference proteome</keyword>
<evidence type="ECO:0000256" key="6">
    <source>
        <dbReference type="ARBA" id="ARBA00022656"/>
    </source>
</evidence>
<evidence type="ECO:0000256" key="14">
    <source>
        <dbReference type="ARBA" id="ARBA00022842"/>
    </source>
</evidence>
<evidence type="ECO:0000256" key="1">
    <source>
        <dbReference type="ARBA" id="ARBA00001946"/>
    </source>
</evidence>
<dbReference type="GO" id="GO:0090729">
    <property type="term" value="F:toxin activity"/>
    <property type="evidence" value="ECO:0007669"/>
    <property type="project" value="UniProtKB-KW"/>
</dbReference>
<dbReference type="GO" id="GO:0008234">
    <property type="term" value="F:cysteine-type peptidase activity"/>
    <property type="evidence" value="ECO:0007669"/>
    <property type="project" value="UniProtKB-KW"/>
</dbReference>
<evidence type="ECO:0000256" key="12">
    <source>
        <dbReference type="ARBA" id="ARBA00022807"/>
    </source>
</evidence>
<evidence type="ECO:0000313" key="21">
    <source>
        <dbReference type="EMBL" id="PWA19110.1"/>
    </source>
</evidence>
<accession>A0A315V834</accession>
<dbReference type="AlphaFoldDB" id="A0A315V834"/>
<feature type="non-terminal residue" evidence="21">
    <location>
        <position position="391"/>
    </location>
</feature>
<dbReference type="GO" id="GO:0043657">
    <property type="term" value="C:host cell"/>
    <property type="evidence" value="ECO:0007669"/>
    <property type="project" value="UniProtKB-SubCell"/>
</dbReference>
<evidence type="ECO:0000256" key="15">
    <source>
        <dbReference type="ARBA" id="ARBA00022870"/>
    </source>
</evidence>
<keyword evidence="16" id="KW-0843">Virulence</keyword>
<dbReference type="Pfam" id="PF11713">
    <property type="entry name" value="Peptidase_C80"/>
    <property type="match status" value="1"/>
</dbReference>
<comment type="subcellular location">
    <subcellularLocation>
        <location evidence="2">Host cell</location>
    </subcellularLocation>
    <subcellularLocation>
        <location evidence="3">Host membrane</location>
    </subcellularLocation>
    <subcellularLocation>
        <location evidence="4">Secreted</location>
    </subcellularLocation>
</comment>
<evidence type="ECO:0000313" key="22">
    <source>
        <dbReference type="Proteomes" id="UP000250572"/>
    </source>
</evidence>
<evidence type="ECO:0000256" key="8">
    <source>
        <dbReference type="ARBA" id="ARBA00022679"/>
    </source>
</evidence>
<evidence type="ECO:0000256" key="3">
    <source>
        <dbReference type="ARBA" id="ARBA00004551"/>
    </source>
</evidence>
<dbReference type="InterPro" id="IPR020974">
    <property type="entry name" value="CPD_dom"/>
</dbReference>
<sequence length="391" mass="43827">MLADDEVVRTAAASLYHKHPAVSSLHAVRPQHGVRQVKGQAAPLSERSSLVLVGHGAREPSGEMRISGYSYRDVARIIQSGSRIGQKIQTTAVVACGVGSDRRFPRALLQTLHEAGLETELHLWKTAVQVAETGDVLSQDGARWRSGDHSKKLVLTVGPTGEIRRRDDRRRTGQEVQTNQTALLGKGGNKKGNNNKHLDKEKQPEENPKSFIDPNVYDKVASDLNKTSNEILETFRILQGLTWGFFYPEPPNGSAAAQPLRRVNDSDLDRFIIGRRDEQGNFVWLDNNGTDDVLQRCYVIETGSDIRNIIRHLAKDGKNPESFLLISDWLFLVQPESLYVHPIGKRIGENEGDGIRNAVKKLIQLQNKEGKERYENIKKNIQDSDRKSFVY</sequence>
<evidence type="ECO:0000256" key="16">
    <source>
        <dbReference type="ARBA" id="ARBA00023026"/>
    </source>
</evidence>
<keyword evidence="14" id="KW-0460">Magnesium</keyword>
<organism evidence="21 22">
    <name type="scientific">Gambusia affinis</name>
    <name type="common">Western mosquitofish</name>
    <name type="synonym">Heterandria affinis</name>
    <dbReference type="NCBI Taxonomy" id="33528"/>
    <lineage>
        <taxon>Eukaryota</taxon>
        <taxon>Metazoa</taxon>
        <taxon>Chordata</taxon>
        <taxon>Craniata</taxon>
        <taxon>Vertebrata</taxon>
        <taxon>Euteleostomi</taxon>
        <taxon>Actinopterygii</taxon>
        <taxon>Neopterygii</taxon>
        <taxon>Teleostei</taxon>
        <taxon>Neoteleostei</taxon>
        <taxon>Acanthomorphata</taxon>
        <taxon>Ovalentaria</taxon>
        <taxon>Atherinomorphae</taxon>
        <taxon>Cyprinodontiformes</taxon>
        <taxon>Poeciliidae</taxon>
        <taxon>Poeciliinae</taxon>
        <taxon>Gambusia</taxon>
    </lineage>
</organism>
<feature type="compositionally biased region" description="Basic and acidic residues" evidence="19">
    <location>
        <begin position="196"/>
        <end position="208"/>
    </location>
</feature>
<keyword evidence="7" id="KW-0645">Protease</keyword>
<keyword evidence="15" id="KW-1043">Host membrane</keyword>
<comment type="cofactor">
    <cofactor evidence="1">
        <name>Mg(2+)</name>
        <dbReference type="ChEBI" id="CHEBI:18420"/>
    </cofactor>
</comment>
<keyword evidence="13" id="KW-0068">Autocatalytic cleavage</keyword>
<keyword evidence="18" id="KW-0472">Membrane</keyword>
<evidence type="ECO:0000256" key="9">
    <source>
        <dbReference type="ARBA" id="ARBA00022723"/>
    </source>
</evidence>
<name>A0A315V834_GAMAF</name>
<dbReference type="GO" id="GO:0005576">
    <property type="term" value="C:extracellular region"/>
    <property type="evidence" value="ECO:0007669"/>
    <property type="project" value="UniProtKB-SubCell"/>
</dbReference>
<evidence type="ECO:0000256" key="13">
    <source>
        <dbReference type="ARBA" id="ARBA00022813"/>
    </source>
</evidence>
<keyword evidence="5" id="KW-0964">Secreted</keyword>
<keyword evidence="6" id="KW-0800">Toxin</keyword>
<evidence type="ECO:0000256" key="19">
    <source>
        <dbReference type="SAM" id="MobiDB-lite"/>
    </source>
</evidence>
<feature type="compositionally biased region" description="Basic and acidic residues" evidence="19">
    <location>
        <begin position="162"/>
        <end position="173"/>
    </location>
</feature>
<evidence type="ECO:0000256" key="10">
    <source>
        <dbReference type="ARBA" id="ARBA00022737"/>
    </source>
</evidence>
<evidence type="ECO:0000256" key="2">
    <source>
        <dbReference type="ARBA" id="ARBA00004340"/>
    </source>
</evidence>
<reference evidence="21 22" key="1">
    <citation type="journal article" date="2018" name="G3 (Bethesda)">
        <title>A High-Quality Reference Genome for the Invasive Mosquitofish Gambusia affinis Using a Chicago Library.</title>
        <authorList>
            <person name="Hoffberg S.L."/>
            <person name="Troendle N.J."/>
            <person name="Glenn T.C."/>
            <person name="Mahmud O."/>
            <person name="Louha S."/>
            <person name="Chalopin D."/>
            <person name="Bennetzen J.L."/>
            <person name="Mauricio R."/>
        </authorList>
    </citation>
    <scope>NUCLEOTIDE SEQUENCE [LARGE SCALE GENOMIC DNA]</scope>
    <source>
        <strain evidence="21">NE01/NJP1002.9</strain>
        <tissue evidence="21">Muscle</tissue>
    </source>
</reference>
<feature type="domain" description="Peptidase C80" evidence="20">
    <location>
        <begin position="1"/>
        <end position="157"/>
    </location>
</feature>
<comment type="caution">
    <text evidence="21">The sequence shown here is derived from an EMBL/GenBank/DDBJ whole genome shotgun (WGS) entry which is preliminary data.</text>
</comment>
<evidence type="ECO:0000256" key="11">
    <source>
        <dbReference type="ARBA" id="ARBA00022801"/>
    </source>
</evidence>
<evidence type="ECO:0000259" key="20">
    <source>
        <dbReference type="PROSITE" id="PS51771"/>
    </source>
</evidence>
<dbReference type="CDD" id="cd20500">
    <property type="entry name" value="Peptidase_C80"/>
    <property type="match status" value="1"/>
</dbReference>
<dbReference type="EMBL" id="NHOQ01002230">
    <property type="protein sequence ID" value="PWA19110.1"/>
    <property type="molecule type" value="Genomic_DNA"/>
</dbReference>
<dbReference type="GO" id="GO:0006508">
    <property type="term" value="P:proteolysis"/>
    <property type="evidence" value="ECO:0007669"/>
    <property type="project" value="UniProtKB-KW"/>
</dbReference>
<protein>
    <recommendedName>
        <fullName evidence="20">Peptidase C80 domain-containing protein</fullName>
    </recommendedName>
</protein>